<protein>
    <submittedName>
        <fullName evidence="4">Uncharacterized protein LOC117654443 isoform X1</fullName>
    </submittedName>
</protein>
<feature type="transmembrane region" description="Helical" evidence="2">
    <location>
        <begin position="263"/>
        <end position="283"/>
    </location>
</feature>
<dbReference type="GO" id="GO:0007274">
    <property type="term" value="P:neuromuscular synaptic transmission"/>
    <property type="evidence" value="ECO:0007669"/>
    <property type="project" value="TreeGrafter"/>
</dbReference>
<feature type="transmembrane region" description="Helical" evidence="2">
    <location>
        <begin position="165"/>
        <end position="183"/>
    </location>
</feature>
<keyword evidence="2" id="KW-0472">Membrane</keyword>
<feature type="transmembrane region" description="Helical" evidence="2">
    <location>
        <begin position="390"/>
        <end position="409"/>
    </location>
</feature>
<evidence type="ECO:0000313" key="4">
    <source>
        <dbReference type="RefSeq" id="XP_034256967.1"/>
    </source>
</evidence>
<feature type="region of interest" description="Disordered" evidence="1">
    <location>
        <begin position="490"/>
        <end position="547"/>
    </location>
</feature>
<dbReference type="PANTHER" id="PTHR35270">
    <property type="entry name" value="FUSELESS, ISOFORM A"/>
    <property type="match status" value="1"/>
</dbReference>
<dbReference type="GO" id="GO:0042734">
    <property type="term" value="C:presynaptic membrane"/>
    <property type="evidence" value="ECO:0007669"/>
    <property type="project" value="TreeGrafter"/>
</dbReference>
<dbReference type="InParanoid" id="A0A6P9AF49"/>
<feature type="transmembrane region" description="Helical" evidence="2">
    <location>
        <begin position="360"/>
        <end position="378"/>
    </location>
</feature>
<keyword evidence="2" id="KW-0812">Transmembrane</keyword>
<keyword evidence="3" id="KW-1185">Reference proteome</keyword>
<dbReference type="RefSeq" id="XP_034256967.1">
    <property type="nucleotide sequence ID" value="XM_034401076.1"/>
</dbReference>
<reference evidence="4" key="1">
    <citation type="submission" date="2025-08" db="UniProtKB">
        <authorList>
            <consortium name="RefSeq"/>
        </authorList>
    </citation>
    <scope>IDENTIFICATION</scope>
    <source>
        <tissue evidence="4">Total insect</tissue>
    </source>
</reference>
<dbReference type="PANTHER" id="PTHR35270:SF2">
    <property type="entry name" value="FUSELESS, ISOFORM A"/>
    <property type="match status" value="1"/>
</dbReference>
<dbReference type="KEGG" id="tpal:117654443"/>
<dbReference type="CTD" id="33765"/>
<dbReference type="FunCoup" id="A0A6P9AF49">
    <property type="interactions" value="3"/>
</dbReference>
<dbReference type="Pfam" id="PF15993">
    <property type="entry name" value="Fuseless"/>
    <property type="match status" value="2"/>
</dbReference>
<dbReference type="AlphaFoldDB" id="A0A6P9AF49"/>
<sequence length="571" mass="64461">MSSRVSSTPAAAEDATEDAAEDAAERAPLKDDDDDREDKAHAQDADDELIPLPGKGPDILRVVDSLLSLHVVAPLVISTWRGLFEMFQLYPGIPDWALAAFGAVLHSGLALSRDLFMTTFDCRRYPEPTRNFVKVLTRCYTYVFMVACVTHWRGLWFLLDLLGTSPAVVGLVWAMSAASLFALRSWRNTMAPPLVVAQDGPDYVFSFSFRFRSDVQHPLERHLHPDKHRLMYYVLSRVYTALFSFGCVNSFRGVWKALDEHTGLNPATVAALTAVPVVALGCMRALRNISAPPFVIVTDNHENYFQVPTMFHTSSRQTLLYILDCLFSVLVVHTLVVFVWRGGWCIFDIYLFPRHYAWSAWGSLTLGYCITIVAFSLQPCMMSVVQRMSGCCRVLVVDMYHLFSFVGTVNVWRGVWNLLNHYLLPGNPVASYWISHLLPFLLLVLLNSANSILVRGVYIDAEEEGGQCVEFPIYYLRLFFQNRRRKKLMRQHALGKRPPGSHKTTLLDNNHQQNHSPSPPSSRKSSKEQPLQPCLSHGLSHGMSHPHHHNLRVQLPAQLPASYKDIPESPV</sequence>
<dbReference type="GeneID" id="117654443"/>
<evidence type="ECO:0000256" key="2">
    <source>
        <dbReference type="SAM" id="Phobius"/>
    </source>
</evidence>
<proteinExistence type="predicted"/>
<feature type="transmembrane region" description="Helical" evidence="2">
    <location>
        <begin position="319"/>
        <end position="340"/>
    </location>
</feature>
<feature type="transmembrane region" description="Helical" evidence="2">
    <location>
        <begin position="139"/>
        <end position="159"/>
    </location>
</feature>
<dbReference type="GO" id="GO:0070073">
    <property type="term" value="P:clustering of voltage-gated calcium channels"/>
    <property type="evidence" value="ECO:0007669"/>
    <property type="project" value="TreeGrafter"/>
</dbReference>
<gene>
    <name evidence="4" type="primary">LOC117654443</name>
</gene>
<accession>A0A6P9AF49</accession>
<organism evidence="4">
    <name type="scientific">Thrips palmi</name>
    <name type="common">Melon thrips</name>
    <dbReference type="NCBI Taxonomy" id="161013"/>
    <lineage>
        <taxon>Eukaryota</taxon>
        <taxon>Metazoa</taxon>
        <taxon>Ecdysozoa</taxon>
        <taxon>Arthropoda</taxon>
        <taxon>Hexapoda</taxon>
        <taxon>Insecta</taxon>
        <taxon>Pterygota</taxon>
        <taxon>Neoptera</taxon>
        <taxon>Paraneoptera</taxon>
        <taxon>Thysanoptera</taxon>
        <taxon>Terebrantia</taxon>
        <taxon>Thripoidea</taxon>
        <taxon>Thripidae</taxon>
        <taxon>Thrips</taxon>
    </lineage>
</organism>
<evidence type="ECO:0000256" key="1">
    <source>
        <dbReference type="SAM" id="MobiDB-lite"/>
    </source>
</evidence>
<feature type="transmembrane region" description="Helical" evidence="2">
    <location>
        <begin position="230"/>
        <end position="251"/>
    </location>
</feature>
<dbReference type="GO" id="GO:0007270">
    <property type="term" value="P:neuron-neuron synaptic transmission"/>
    <property type="evidence" value="ECO:0007669"/>
    <property type="project" value="TreeGrafter"/>
</dbReference>
<feature type="transmembrane region" description="Helical" evidence="2">
    <location>
        <begin position="429"/>
        <end position="446"/>
    </location>
</feature>
<evidence type="ECO:0000313" key="3">
    <source>
        <dbReference type="Proteomes" id="UP000515158"/>
    </source>
</evidence>
<dbReference type="InterPro" id="IPR032751">
    <property type="entry name" value="Fuseless"/>
</dbReference>
<dbReference type="OrthoDB" id="45313at2759"/>
<dbReference type="Proteomes" id="UP000515158">
    <property type="component" value="Unplaced"/>
</dbReference>
<keyword evidence="2" id="KW-1133">Transmembrane helix</keyword>
<name>A0A6P9AF49_THRPL</name>
<feature type="region of interest" description="Disordered" evidence="1">
    <location>
        <begin position="1"/>
        <end position="50"/>
    </location>
</feature>